<name>A0A542SS70_9MICO</name>
<evidence type="ECO:0000259" key="11">
    <source>
        <dbReference type="Pfam" id="PF05524"/>
    </source>
</evidence>
<feature type="domain" description="Phosphotransferase system enzyme I N-terminal" evidence="11">
    <location>
        <begin position="13"/>
        <end position="130"/>
    </location>
</feature>
<dbReference type="PRINTS" id="PR01736">
    <property type="entry name" value="PHPHTRNFRASE"/>
</dbReference>
<accession>A0A542SS70</accession>
<dbReference type="InterPro" id="IPR008731">
    <property type="entry name" value="PTS_EIN"/>
</dbReference>
<evidence type="ECO:0000256" key="6">
    <source>
        <dbReference type="ARBA" id="ARBA00022777"/>
    </source>
</evidence>
<dbReference type="PANTHER" id="PTHR46244:SF3">
    <property type="entry name" value="PHOSPHOENOLPYRUVATE-PROTEIN PHOSPHOTRANSFERASE"/>
    <property type="match status" value="1"/>
</dbReference>
<evidence type="ECO:0000313" key="13">
    <source>
        <dbReference type="Proteomes" id="UP000316181"/>
    </source>
</evidence>
<dbReference type="AlphaFoldDB" id="A0A542SS70"/>
<protein>
    <recommendedName>
        <fullName evidence="3">Phosphoenolpyruvate-protein phosphotransferase</fullName>
    </recommendedName>
    <alternativeName>
        <fullName evidence="8">Phosphotransferase system, enzyme I</fullName>
    </alternativeName>
</protein>
<dbReference type="Proteomes" id="UP000316181">
    <property type="component" value="Unassembled WGS sequence"/>
</dbReference>
<dbReference type="Pfam" id="PF02896">
    <property type="entry name" value="PEP-utilizers_C"/>
    <property type="match status" value="1"/>
</dbReference>
<feature type="domain" description="PEP-utilising enzyme mobile" evidence="9">
    <location>
        <begin position="162"/>
        <end position="232"/>
    </location>
</feature>
<gene>
    <name evidence="12" type="ORF">FB389_1832</name>
</gene>
<dbReference type="Pfam" id="PF00391">
    <property type="entry name" value="PEP-utilizers"/>
    <property type="match status" value="1"/>
</dbReference>
<comment type="similarity">
    <text evidence="2">Belongs to the PEP-utilizing enzyme family.</text>
</comment>
<dbReference type="GO" id="GO:0016301">
    <property type="term" value="F:kinase activity"/>
    <property type="evidence" value="ECO:0007669"/>
    <property type="project" value="UniProtKB-KW"/>
</dbReference>
<keyword evidence="4 12" id="KW-0808">Transferase</keyword>
<dbReference type="SUPFAM" id="SSF51621">
    <property type="entry name" value="Phosphoenolpyruvate/pyruvate domain"/>
    <property type="match status" value="1"/>
</dbReference>
<evidence type="ECO:0000313" key="12">
    <source>
        <dbReference type="EMBL" id="TQK77117.1"/>
    </source>
</evidence>
<dbReference type="PANTHER" id="PTHR46244">
    <property type="entry name" value="PHOSPHOENOLPYRUVATE-PROTEIN PHOSPHOTRANSFERASE"/>
    <property type="match status" value="1"/>
</dbReference>
<dbReference type="Pfam" id="PF05524">
    <property type="entry name" value="PEP-utilisers_N"/>
    <property type="match status" value="1"/>
</dbReference>
<evidence type="ECO:0000256" key="4">
    <source>
        <dbReference type="ARBA" id="ARBA00022679"/>
    </source>
</evidence>
<dbReference type="InterPro" id="IPR018274">
    <property type="entry name" value="PEP_util_AS"/>
</dbReference>
<dbReference type="InterPro" id="IPR040442">
    <property type="entry name" value="Pyrv_kinase-like_dom_sf"/>
</dbReference>
<dbReference type="InterPro" id="IPR008279">
    <property type="entry name" value="PEP-util_enz_mobile_dom"/>
</dbReference>
<dbReference type="OrthoDB" id="9765468at2"/>
<dbReference type="GO" id="GO:0009401">
    <property type="term" value="P:phosphoenolpyruvate-dependent sugar phosphotransferase system"/>
    <property type="evidence" value="ECO:0007669"/>
    <property type="project" value="InterPro"/>
</dbReference>
<dbReference type="InterPro" id="IPR036637">
    <property type="entry name" value="Phosphohistidine_dom_sf"/>
</dbReference>
<evidence type="ECO:0000256" key="8">
    <source>
        <dbReference type="ARBA" id="ARBA00033235"/>
    </source>
</evidence>
<dbReference type="PROSITE" id="PS00742">
    <property type="entry name" value="PEP_ENZYMES_2"/>
    <property type="match status" value="1"/>
</dbReference>
<dbReference type="SUPFAM" id="SSF47831">
    <property type="entry name" value="Enzyme I of the PEP:sugar phosphotransferase system HPr-binding (sub)domain"/>
    <property type="match status" value="1"/>
</dbReference>
<dbReference type="InterPro" id="IPR050499">
    <property type="entry name" value="PEP-utilizing_PTS_enzyme"/>
</dbReference>
<proteinExistence type="inferred from homology"/>
<evidence type="ECO:0000259" key="10">
    <source>
        <dbReference type="Pfam" id="PF02896"/>
    </source>
</evidence>
<dbReference type="Gene3D" id="1.10.274.10">
    <property type="entry name" value="PtsI, HPr-binding domain"/>
    <property type="match status" value="1"/>
</dbReference>
<organism evidence="12 13">
    <name type="scientific">Rarobacter incanus</name>
    <dbReference type="NCBI Taxonomy" id="153494"/>
    <lineage>
        <taxon>Bacteria</taxon>
        <taxon>Bacillati</taxon>
        <taxon>Actinomycetota</taxon>
        <taxon>Actinomycetes</taxon>
        <taxon>Micrococcales</taxon>
        <taxon>Rarobacteraceae</taxon>
        <taxon>Rarobacter</taxon>
    </lineage>
</organism>
<keyword evidence="13" id="KW-1185">Reference proteome</keyword>
<dbReference type="RefSeq" id="WP_142112869.1">
    <property type="nucleotide sequence ID" value="NZ_BAAATB010000006.1"/>
</dbReference>
<evidence type="ECO:0000256" key="7">
    <source>
        <dbReference type="ARBA" id="ARBA00022842"/>
    </source>
</evidence>
<dbReference type="PROSITE" id="PS00370">
    <property type="entry name" value="PEP_ENZYMES_PHOS_SITE"/>
    <property type="match status" value="1"/>
</dbReference>
<dbReference type="InterPro" id="IPR023151">
    <property type="entry name" value="PEP_util_CS"/>
</dbReference>
<dbReference type="Gene3D" id="3.20.20.60">
    <property type="entry name" value="Phosphoenolpyruvate-binding domains"/>
    <property type="match status" value="1"/>
</dbReference>
<evidence type="ECO:0000256" key="2">
    <source>
        <dbReference type="ARBA" id="ARBA00007837"/>
    </source>
</evidence>
<dbReference type="EMBL" id="VFNV01000001">
    <property type="protein sequence ID" value="TQK77117.1"/>
    <property type="molecule type" value="Genomic_DNA"/>
</dbReference>
<evidence type="ECO:0000259" key="9">
    <source>
        <dbReference type="Pfam" id="PF00391"/>
    </source>
</evidence>
<keyword evidence="7" id="KW-0460">Magnesium</keyword>
<feature type="domain" description="PEP-utilising enzyme C-terminal" evidence="10">
    <location>
        <begin position="262"/>
        <end position="536"/>
    </location>
</feature>
<dbReference type="Gene3D" id="3.50.30.10">
    <property type="entry name" value="Phosphohistidine domain"/>
    <property type="match status" value="1"/>
</dbReference>
<dbReference type="InterPro" id="IPR000121">
    <property type="entry name" value="PEP_util_C"/>
</dbReference>
<sequence>MRDSTDLGPRIWRGVGVGRAGAVGPVVQVRGVPRVAPDTPVLVEGIPAGKWALRNLVSDAFAVVTRRLHERAGRATENARLAFESAAVLAEDRALQAEVLARIADGDPAVAAIDTVIAGFASYLAASGEPTAVHDVELRKVRDCVVAEILGLPQPGVPELVEPTVLVARELSTTDISSLNKDLVLAIVTELGGPTSHAAILAGQIDVPCIVQATGVTELADGVVVAVDTATGTVTLDPTDTDRDRLERRRSSIRALDNERGPGVTRDGVAVALEANIASMADAARLADSSVQGVGLYRTEAVFLERATPPGVDEQRVIYERVLRSLGGRPVTIRTVDGGADRPLEFLLGQGMDPATAFEALGLRGFRLDVRYPQILDSQLRAIAAAQDNTGVAVRVMAPMISTPREAAEFAKRAREFGIAQVGAMVEIPSAALRASKILEHVDFISVGTNDLAQYTMAADRTLGELSRLLDPWQPAVLDLVSMAARAGKEHSKPVAVCGEAAADPALALVLVGLGVTSLSMAPGAVSAVRHAIRHHSAKETRAIARAALAESSPSSAKRAALELVDPQVRADLEL</sequence>
<keyword evidence="5" id="KW-0479">Metal-binding</keyword>
<evidence type="ECO:0000256" key="5">
    <source>
        <dbReference type="ARBA" id="ARBA00022723"/>
    </source>
</evidence>
<dbReference type="SUPFAM" id="SSF52009">
    <property type="entry name" value="Phosphohistidine domain"/>
    <property type="match status" value="1"/>
</dbReference>
<evidence type="ECO:0000256" key="3">
    <source>
        <dbReference type="ARBA" id="ARBA00016544"/>
    </source>
</evidence>
<dbReference type="GO" id="GO:0046872">
    <property type="term" value="F:metal ion binding"/>
    <property type="evidence" value="ECO:0007669"/>
    <property type="project" value="UniProtKB-KW"/>
</dbReference>
<comment type="cofactor">
    <cofactor evidence="1">
        <name>Mg(2+)</name>
        <dbReference type="ChEBI" id="CHEBI:18420"/>
    </cofactor>
</comment>
<evidence type="ECO:0000256" key="1">
    <source>
        <dbReference type="ARBA" id="ARBA00001946"/>
    </source>
</evidence>
<comment type="caution">
    <text evidence="12">The sequence shown here is derived from an EMBL/GenBank/DDBJ whole genome shotgun (WGS) entry which is preliminary data.</text>
</comment>
<keyword evidence="6" id="KW-0418">Kinase</keyword>
<dbReference type="InterPro" id="IPR015813">
    <property type="entry name" value="Pyrv/PenolPyrv_kinase-like_dom"/>
</dbReference>
<dbReference type="InterPro" id="IPR036618">
    <property type="entry name" value="PtsI_HPr-bd_sf"/>
</dbReference>
<reference evidence="12 13" key="1">
    <citation type="submission" date="2019-06" db="EMBL/GenBank/DDBJ databases">
        <title>Sequencing the genomes of 1000 actinobacteria strains.</title>
        <authorList>
            <person name="Klenk H.-P."/>
        </authorList>
    </citation>
    <scope>NUCLEOTIDE SEQUENCE [LARGE SCALE GENOMIC DNA]</scope>
    <source>
        <strain evidence="12 13">DSM 10596</strain>
    </source>
</reference>